<evidence type="ECO:0000256" key="7">
    <source>
        <dbReference type="SAM" id="MobiDB-lite"/>
    </source>
</evidence>
<keyword evidence="4 6" id="KW-0805">Transcription regulation</keyword>
<dbReference type="EMBL" id="JWME01000011">
    <property type="protein sequence ID" value="KJY49750.1"/>
    <property type="molecule type" value="Genomic_DNA"/>
</dbReference>
<comment type="function">
    <text evidence="6">Involved in transcription antitermination. Required for transcription of ribosomal RNA (rRNA) genes. Binds specifically to the boxA antiterminator sequence of the ribosomal RNA (rrn) operons.</text>
</comment>
<sequence>MARSTARKRALNTLYEADEKSQDFLSLLEERKARPGAQTPLPAYAVTIVEGVAEHRRDIDEALQAHSTRWPLSRMHAIDRNILRIAAWEMLYNSEVPDKVAIDEALSLAKTLSDADAPAFIHGVLSALEQEKNDHQARREQAGRIAALADAEADVDVSDDESDKAKARVAASEHVCSEDAHADSDSESAAIGPEEGDSDQVPDHTLDQSAPSLDQLKLTLPEELTPDADRPSSN</sequence>
<evidence type="ECO:0000259" key="8">
    <source>
        <dbReference type="Pfam" id="PF01029"/>
    </source>
</evidence>
<dbReference type="OrthoDB" id="3528057at2"/>
<evidence type="ECO:0000256" key="5">
    <source>
        <dbReference type="ARBA" id="ARBA00023163"/>
    </source>
</evidence>
<keyword evidence="5 6" id="KW-0804">Transcription</keyword>
<dbReference type="AlphaFoldDB" id="A0A0F4KTL7"/>
<dbReference type="PATRIC" id="fig|1684.4.peg.1146"/>
<dbReference type="InterPro" id="IPR011605">
    <property type="entry name" value="NusB_fam"/>
</dbReference>
<dbReference type="GO" id="GO:0005829">
    <property type="term" value="C:cytosol"/>
    <property type="evidence" value="ECO:0007669"/>
    <property type="project" value="TreeGrafter"/>
</dbReference>
<dbReference type="InterPro" id="IPR006027">
    <property type="entry name" value="NusB_RsmB_TIM44"/>
</dbReference>
<reference evidence="9 10" key="1">
    <citation type="submission" date="2014-12" db="EMBL/GenBank/DDBJ databases">
        <title>Comparative genomics of the lactic acid bacteria isolated from the honey bee gut.</title>
        <authorList>
            <person name="Ellegaard K.M."/>
            <person name="Tamarit D."/>
            <person name="Javelind E."/>
            <person name="Olofsson T."/>
            <person name="Andersson S.G."/>
            <person name="Vasquez A."/>
        </authorList>
    </citation>
    <scope>NUCLEOTIDE SEQUENCE [LARGE SCALE GENOMIC DNA]</scope>
    <source>
        <strain evidence="9 10">Bin2</strain>
    </source>
</reference>
<accession>A0A0F4KTL7</accession>
<gene>
    <name evidence="6 9" type="primary">nusB</name>
    <name evidence="9" type="ORF">JF69_10570</name>
</gene>
<protein>
    <recommendedName>
        <fullName evidence="6">Transcription antitermination protein NusB</fullName>
    </recommendedName>
    <alternativeName>
        <fullName evidence="6">Antitermination factor NusB</fullName>
    </alternativeName>
</protein>
<dbReference type="Gene3D" id="1.10.940.10">
    <property type="entry name" value="NusB-like"/>
    <property type="match status" value="1"/>
</dbReference>
<dbReference type="SUPFAM" id="SSF48013">
    <property type="entry name" value="NusB-like"/>
    <property type="match status" value="1"/>
</dbReference>
<dbReference type="GO" id="GO:0003723">
    <property type="term" value="F:RNA binding"/>
    <property type="evidence" value="ECO:0007669"/>
    <property type="project" value="UniProtKB-UniRule"/>
</dbReference>
<keyword evidence="3 6" id="KW-0694">RNA-binding</keyword>
<keyword evidence="2 6" id="KW-0889">Transcription antitermination</keyword>
<dbReference type="PANTHER" id="PTHR11078">
    <property type="entry name" value="N UTILIZATION SUBSTANCE PROTEIN B-RELATED"/>
    <property type="match status" value="1"/>
</dbReference>
<dbReference type="HAMAP" id="MF_00073">
    <property type="entry name" value="NusB"/>
    <property type="match status" value="1"/>
</dbReference>
<proteinExistence type="inferred from homology"/>
<evidence type="ECO:0000256" key="6">
    <source>
        <dbReference type="HAMAP-Rule" id="MF_00073"/>
    </source>
</evidence>
<feature type="compositionally biased region" description="Acidic residues" evidence="7">
    <location>
        <begin position="151"/>
        <end position="162"/>
    </location>
</feature>
<dbReference type="Proteomes" id="UP000033648">
    <property type="component" value="Unassembled WGS sequence"/>
</dbReference>
<dbReference type="PANTHER" id="PTHR11078:SF3">
    <property type="entry name" value="ANTITERMINATION NUSB DOMAIN-CONTAINING PROTEIN"/>
    <property type="match status" value="1"/>
</dbReference>
<evidence type="ECO:0000313" key="9">
    <source>
        <dbReference type="EMBL" id="KJY49750.1"/>
    </source>
</evidence>
<evidence type="ECO:0000256" key="2">
    <source>
        <dbReference type="ARBA" id="ARBA00022814"/>
    </source>
</evidence>
<evidence type="ECO:0000256" key="3">
    <source>
        <dbReference type="ARBA" id="ARBA00022884"/>
    </source>
</evidence>
<dbReference type="GO" id="GO:0031564">
    <property type="term" value="P:transcription antitermination"/>
    <property type="evidence" value="ECO:0007669"/>
    <property type="project" value="UniProtKB-KW"/>
</dbReference>
<dbReference type="NCBIfam" id="TIGR01951">
    <property type="entry name" value="nusB"/>
    <property type="match status" value="1"/>
</dbReference>
<dbReference type="Pfam" id="PF01029">
    <property type="entry name" value="NusB"/>
    <property type="match status" value="1"/>
</dbReference>
<feature type="region of interest" description="Disordered" evidence="7">
    <location>
        <begin position="151"/>
        <end position="234"/>
    </location>
</feature>
<comment type="caution">
    <text evidence="9">The sequence shown here is derived from an EMBL/GenBank/DDBJ whole genome shotgun (WGS) entry which is preliminary data.</text>
</comment>
<name>A0A0F4KTL7_9BIFI</name>
<evidence type="ECO:0000256" key="1">
    <source>
        <dbReference type="ARBA" id="ARBA00005952"/>
    </source>
</evidence>
<organism evidence="9 10">
    <name type="scientific">Bifidobacterium asteroides</name>
    <dbReference type="NCBI Taxonomy" id="1684"/>
    <lineage>
        <taxon>Bacteria</taxon>
        <taxon>Bacillati</taxon>
        <taxon>Actinomycetota</taxon>
        <taxon>Actinomycetes</taxon>
        <taxon>Bifidobacteriales</taxon>
        <taxon>Bifidobacteriaceae</taxon>
        <taxon>Bifidobacterium</taxon>
    </lineage>
</organism>
<dbReference type="GO" id="GO:0006353">
    <property type="term" value="P:DNA-templated transcription termination"/>
    <property type="evidence" value="ECO:0007669"/>
    <property type="project" value="UniProtKB-UniRule"/>
</dbReference>
<evidence type="ECO:0000256" key="4">
    <source>
        <dbReference type="ARBA" id="ARBA00023015"/>
    </source>
</evidence>
<feature type="compositionally biased region" description="Basic and acidic residues" evidence="7">
    <location>
        <begin position="175"/>
        <end position="184"/>
    </location>
</feature>
<feature type="domain" description="NusB/RsmB/TIM44" evidence="8">
    <location>
        <begin position="5"/>
        <end position="129"/>
    </location>
</feature>
<dbReference type="InterPro" id="IPR035926">
    <property type="entry name" value="NusB-like_sf"/>
</dbReference>
<comment type="similarity">
    <text evidence="1 6">Belongs to the NusB family.</text>
</comment>
<evidence type="ECO:0000313" key="10">
    <source>
        <dbReference type="Proteomes" id="UP000033648"/>
    </source>
</evidence>